<dbReference type="CDD" id="cd00075">
    <property type="entry name" value="HATPase"/>
    <property type="match status" value="1"/>
</dbReference>
<dbReference type="EC" id="2.7.13.3" evidence="3"/>
<keyword evidence="4" id="KW-0997">Cell inner membrane</keyword>
<dbReference type="InterPro" id="IPR004358">
    <property type="entry name" value="Sig_transdc_His_kin-like_C"/>
</dbReference>
<evidence type="ECO:0000256" key="2">
    <source>
        <dbReference type="ARBA" id="ARBA00004429"/>
    </source>
</evidence>
<keyword evidence="12" id="KW-0902">Two-component regulatory system</keyword>
<dbReference type="InterPro" id="IPR050980">
    <property type="entry name" value="2C_sensor_his_kinase"/>
</dbReference>
<dbReference type="AlphaFoldDB" id="A0A560HIR1"/>
<protein>
    <recommendedName>
        <fullName evidence="3">histidine kinase</fullName>
        <ecNumber evidence="3">2.7.13.3</ecNumber>
    </recommendedName>
</protein>
<dbReference type="GO" id="GO:0005524">
    <property type="term" value="F:ATP binding"/>
    <property type="evidence" value="ECO:0007669"/>
    <property type="project" value="UniProtKB-KW"/>
</dbReference>
<dbReference type="SUPFAM" id="SSF158472">
    <property type="entry name" value="HAMP domain-like"/>
    <property type="match status" value="1"/>
</dbReference>
<dbReference type="SUPFAM" id="SSF55874">
    <property type="entry name" value="ATPase domain of HSP90 chaperone/DNA topoisomerase II/histidine kinase"/>
    <property type="match status" value="1"/>
</dbReference>
<gene>
    <name evidence="17" type="ORF">FBZ92_15315</name>
</gene>
<evidence type="ECO:0000256" key="9">
    <source>
        <dbReference type="ARBA" id="ARBA00022777"/>
    </source>
</evidence>
<comment type="subcellular location">
    <subcellularLocation>
        <location evidence="2">Cell inner membrane</location>
        <topology evidence="2">Multi-pass membrane protein</topology>
    </subcellularLocation>
</comment>
<evidence type="ECO:0000259" key="16">
    <source>
        <dbReference type="PROSITE" id="PS50885"/>
    </source>
</evidence>
<dbReference type="GO" id="GO:0005886">
    <property type="term" value="C:plasma membrane"/>
    <property type="evidence" value="ECO:0007669"/>
    <property type="project" value="UniProtKB-SubCell"/>
</dbReference>
<dbReference type="PANTHER" id="PTHR44936">
    <property type="entry name" value="SENSOR PROTEIN CREC"/>
    <property type="match status" value="1"/>
</dbReference>
<dbReference type="Gene3D" id="1.10.287.130">
    <property type="match status" value="1"/>
</dbReference>
<evidence type="ECO:0000256" key="3">
    <source>
        <dbReference type="ARBA" id="ARBA00012438"/>
    </source>
</evidence>
<dbReference type="Pfam" id="PF00672">
    <property type="entry name" value="HAMP"/>
    <property type="match status" value="1"/>
</dbReference>
<dbReference type="SMART" id="SM00304">
    <property type="entry name" value="HAMP"/>
    <property type="match status" value="1"/>
</dbReference>
<evidence type="ECO:0000256" key="7">
    <source>
        <dbReference type="ARBA" id="ARBA00022692"/>
    </source>
</evidence>
<dbReference type="CDD" id="cd06225">
    <property type="entry name" value="HAMP"/>
    <property type="match status" value="1"/>
</dbReference>
<name>A0A560HIR1_9PROT</name>
<dbReference type="Gene3D" id="3.30.565.10">
    <property type="entry name" value="Histidine kinase-like ATPase, C-terminal domain"/>
    <property type="match status" value="1"/>
</dbReference>
<evidence type="ECO:0000256" key="8">
    <source>
        <dbReference type="ARBA" id="ARBA00022741"/>
    </source>
</evidence>
<dbReference type="InterPro" id="IPR036890">
    <property type="entry name" value="HATPase_C_sf"/>
</dbReference>
<dbReference type="GO" id="GO:0000155">
    <property type="term" value="F:phosphorelay sensor kinase activity"/>
    <property type="evidence" value="ECO:0007669"/>
    <property type="project" value="InterPro"/>
</dbReference>
<keyword evidence="6" id="KW-0808">Transferase</keyword>
<keyword evidence="11 14" id="KW-1133">Transmembrane helix</keyword>
<keyword evidence="4" id="KW-1003">Cell membrane</keyword>
<sequence length="449" mass="48703">MKLRDLPLFVHVAGLLFISTLVTQALSIVLLFYSPPPVSELYAVPDIVASLRAPSTEAAKHRLKVSSNTAPPYEQSEDRRARVIGERIAWALSLPSYAIRVTLGWRPGPPWLSLSIAPKASEPPVSASSRSQRLVDVSDLVVAPFQISVRQPDGTWLTAEPSDDGFLIAWRQNIVKWLVASTVLVIGIGYFFARRLTAPLRSFAEAAERLGRDPRAATLAIEGSAEVGVAAQAFNDMKERLRLYVENRTQMIGAIAHDLYTPLQRLAFRLEAAPSDLRTKASADIAEMEAMLNATMAFVRDATGTERCRLELTSIVESVVDNMAETGANVEMEPSPSILIQADAVAVRNLVSNLVVNAVKYGVSATARVFTENSFAVVEVDDNGPGLPIEELARVFEPFYRVERSRSRETGGVGLGLSIVRSIALAHGGNVDLINLPGGGLRARATLPL</sequence>
<evidence type="ECO:0000313" key="18">
    <source>
        <dbReference type="Proteomes" id="UP000318050"/>
    </source>
</evidence>
<dbReference type="InterPro" id="IPR036097">
    <property type="entry name" value="HisK_dim/P_sf"/>
</dbReference>
<dbReference type="EMBL" id="VITT01000053">
    <property type="protein sequence ID" value="TWB46352.1"/>
    <property type="molecule type" value="Genomic_DNA"/>
</dbReference>
<evidence type="ECO:0000256" key="13">
    <source>
        <dbReference type="ARBA" id="ARBA00023136"/>
    </source>
</evidence>
<evidence type="ECO:0000256" key="5">
    <source>
        <dbReference type="ARBA" id="ARBA00022553"/>
    </source>
</evidence>
<evidence type="ECO:0000313" key="17">
    <source>
        <dbReference type="EMBL" id="TWB46352.1"/>
    </source>
</evidence>
<evidence type="ECO:0000259" key="15">
    <source>
        <dbReference type="PROSITE" id="PS50109"/>
    </source>
</evidence>
<keyword evidence="13 14" id="KW-0472">Membrane</keyword>
<dbReference type="PROSITE" id="PS50109">
    <property type="entry name" value="HIS_KIN"/>
    <property type="match status" value="1"/>
</dbReference>
<evidence type="ECO:0000256" key="12">
    <source>
        <dbReference type="ARBA" id="ARBA00023012"/>
    </source>
</evidence>
<dbReference type="InterPro" id="IPR005467">
    <property type="entry name" value="His_kinase_dom"/>
</dbReference>
<keyword evidence="5" id="KW-0597">Phosphoprotein</keyword>
<keyword evidence="8" id="KW-0547">Nucleotide-binding</keyword>
<comment type="caution">
    <text evidence="17">The sequence shown here is derived from an EMBL/GenBank/DDBJ whole genome shotgun (WGS) entry which is preliminary data.</text>
</comment>
<dbReference type="InterPro" id="IPR003594">
    <property type="entry name" value="HATPase_dom"/>
</dbReference>
<feature type="transmembrane region" description="Helical" evidence="14">
    <location>
        <begin position="174"/>
        <end position="193"/>
    </location>
</feature>
<evidence type="ECO:0000256" key="10">
    <source>
        <dbReference type="ARBA" id="ARBA00022840"/>
    </source>
</evidence>
<keyword evidence="10" id="KW-0067">ATP-binding</keyword>
<dbReference type="SMART" id="SM00387">
    <property type="entry name" value="HATPase_c"/>
    <property type="match status" value="1"/>
</dbReference>
<proteinExistence type="predicted"/>
<evidence type="ECO:0000256" key="11">
    <source>
        <dbReference type="ARBA" id="ARBA00022989"/>
    </source>
</evidence>
<accession>A0A560HIR1</accession>
<feature type="transmembrane region" description="Helical" evidence="14">
    <location>
        <begin position="12"/>
        <end position="33"/>
    </location>
</feature>
<dbReference type="Pfam" id="PF02518">
    <property type="entry name" value="HATPase_c"/>
    <property type="match status" value="1"/>
</dbReference>
<keyword evidence="7 14" id="KW-0812">Transmembrane</keyword>
<dbReference type="Proteomes" id="UP000318050">
    <property type="component" value="Unassembled WGS sequence"/>
</dbReference>
<feature type="domain" description="Histidine kinase" evidence="15">
    <location>
        <begin position="254"/>
        <end position="449"/>
    </location>
</feature>
<keyword evidence="9 17" id="KW-0418">Kinase</keyword>
<dbReference type="PRINTS" id="PR00344">
    <property type="entry name" value="BCTRLSENSOR"/>
</dbReference>
<comment type="catalytic activity">
    <reaction evidence="1">
        <text>ATP + protein L-histidine = ADP + protein N-phospho-L-histidine.</text>
        <dbReference type="EC" id="2.7.13.3"/>
    </reaction>
</comment>
<dbReference type="OrthoDB" id="9804645at2"/>
<organism evidence="17 18">
    <name type="scientific">Nitrospirillum amazonense</name>
    <dbReference type="NCBI Taxonomy" id="28077"/>
    <lineage>
        <taxon>Bacteria</taxon>
        <taxon>Pseudomonadati</taxon>
        <taxon>Pseudomonadota</taxon>
        <taxon>Alphaproteobacteria</taxon>
        <taxon>Rhodospirillales</taxon>
        <taxon>Azospirillaceae</taxon>
        <taxon>Nitrospirillum</taxon>
    </lineage>
</organism>
<dbReference type="PROSITE" id="PS50885">
    <property type="entry name" value="HAMP"/>
    <property type="match status" value="1"/>
</dbReference>
<evidence type="ECO:0000256" key="6">
    <source>
        <dbReference type="ARBA" id="ARBA00022679"/>
    </source>
</evidence>
<evidence type="ECO:0000256" key="14">
    <source>
        <dbReference type="SAM" id="Phobius"/>
    </source>
</evidence>
<dbReference type="SUPFAM" id="SSF47384">
    <property type="entry name" value="Homodimeric domain of signal transducing histidine kinase"/>
    <property type="match status" value="1"/>
</dbReference>
<evidence type="ECO:0000256" key="1">
    <source>
        <dbReference type="ARBA" id="ARBA00000085"/>
    </source>
</evidence>
<reference evidence="17 18" key="1">
    <citation type="submission" date="2019-06" db="EMBL/GenBank/DDBJ databases">
        <title>Genomic Encyclopedia of Type Strains, Phase IV (KMG-V): Genome sequencing to study the core and pangenomes of soil and plant-associated prokaryotes.</title>
        <authorList>
            <person name="Whitman W."/>
        </authorList>
    </citation>
    <scope>NUCLEOTIDE SEQUENCE [LARGE SCALE GENOMIC DNA]</scope>
    <source>
        <strain evidence="17 18">BR 11140</strain>
    </source>
</reference>
<feature type="domain" description="HAMP" evidence="16">
    <location>
        <begin position="194"/>
        <end position="246"/>
    </location>
</feature>
<dbReference type="PANTHER" id="PTHR44936:SF5">
    <property type="entry name" value="SENSOR HISTIDINE KINASE ENVZ"/>
    <property type="match status" value="1"/>
</dbReference>
<evidence type="ECO:0000256" key="4">
    <source>
        <dbReference type="ARBA" id="ARBA00022519"/>
    </source>
</evidence>
<dbReference type="InterPro" id="IPR003660">
    <property type="entry name" value="HAMP_dom"/>
</dbReference>